<dbReference type="STRING" id="392015.SAMN05421543_10444"/>
<dbReference type="AlphaFoldDB" id="A0A1I7H8M3"/>
<dbReference type="InterPro" id="IPR017665">
    <property type="entry name" value="Guanylate_kinase"/>
</dbReference>
<dbReference type="eggNOG" id="COG0194">
    <property type="taxonomic scope" value="Bacteria"/>
</dbReference>
<evidence type="ECO:0000256" key="4">
    <source>
        <dbReference type="ARBA" id="ARBA00012961"/>
    </source>
</evidence>
<feature type="binding site" evidence="13">
    <location>
        <begin position="15"/>
        <end position="22"/>
    </location>
    <ligand>
        <name>ATP</name>
        <dbReference type="ChEBI" id="CHEBI:30616"/>
    </ligand>
</feature>
<dbReference type="Gene3D" id="3.30.63.10">
    <property type="entry name" value="Guanylate Kinase phosphate binding domain"/>
    <property type="match status" value="1"/>
</dbReference>
<evidence type="ECO:0000256" key="1">
    <source>
        <dbReference type="ARBA" id="ARBA00003531"/>
    </source>
</evidence>
<keyword evidence="10 13" id="KW-0067">ATP-binding</keyword>
<comment type="similarity">
    <text evidence="3 13">Belongs to the guanylate kinase family.</text>
</comment>
<dbReference type="NCBIfam" id="TIGR03263">
    <property type="entry name" value="guanyl_kin"/>
    <property type="match status" value="1"/>
</dbReference>
<evidence type="ECO:0000256" key="13">
    <source>
        <dbReference type="HAMAP-Rule" id="MF_00328"/>
    </source>
</evidence>
<comment type="subcellular location">
    <subcellularLocation>
        <location evidence="2 13">Cytoplasm</location>
    </subcellularLocation>
</comment>
<evidence type="ECO:0000256" key="2">
    <source>
        <dbReference type="ARBA" id="ARBA00004496"/>
    </source>
</evidence>
<sequence>MAHARGSGILFVLSGPSGAGKGTVCKALMETLPDMRLSVSVTTRPPRPGERHGVNYFFHTKAEFEAMIENGELLEWARVFDNYYGTPRAYVEENLAAGHDVLLEIDIQGAMQVKRAYPQGVFIFLIPPSATELEARILGRGTETEDSFRQRFGAARHELQMMKEYNYVVVNDVVEAACERIRAIMTAEHCSVSRNLHLMSEW</sequence>
<keyword evidence="7 13" id="KW-0808">Transferase</keyword>
<dbReference type="FunFam" id="3.40.50.300:FF:000855">
    <property type="entry name" value="Guanylate kinase"/>
    <property type="match status" value="1"/>
</dbReference>
<dbReference type="PANTHER" id="PTHR23117">
    <property type="entry name" value="GUANYLATE KINASE-RELATED"/>
    <property type="match status" value="1"/>
</dbReference>
<evidence type="ECO:0000256" key="7">
    <source>
        <dbReference type="ARBA" id="ARBA00022679"/>
    </source>
</evidence>
<reference evidence="16" key="1">
    <citation type="submission" date="2016-10" db="EMBL/GenBank/DDBJ databases">
        <authorList>
            <person name="Varghese N."/>
        </authorList>
    </citation>
    <scope>NUCLEOTIDE SEQUENCE [LARGE SCALE GENOMIC DNA]</scope>
    <source>
        <strain evidence="16">DSM 17980</strain>
    </source>
</reference>
<keyword evidence="16" id="KW-1185">Reference proteome</keyword>
<dbReference type="FunFam" id="3.30.63.10:FF:000002">
    <property type="entry name" value="Guanylate kinase 1"/>
    <property type="match status" value="1"/>
</dbReference>
<dbReference type="SMART" id="SM00072">
    <property type="entry name" value="GuKc"/>
    <property type="match status" value="1"/>
</dbReference>
<dbReference type="EMBL" id="FPBV01000004">
    <property type="protein sequence ID" value="SFU57022.1"/>
    <property type="molecule type" value="Genomic_DNA"/>
</dbReference>
<dbReference type="GO" id="GO:0004385">
    <property type="term" value="F:GMP kinase activity"/>
    <property type="evidence" value="ECO:0007669"/>
    <property type="project" value="UniProtKB-UniRule"/>
</dbReference>
<dbReference type="CDD" id="cd00071">
    <property type="entry name" value="GMPK"/>
    <property type="match status" value="1"/>
</dbReference>
<evidence type="ECO:0000259" key="14">
    <source>
        <dbReference type="PROSITE" id="PS50052"/>
    </source>
</evidence>
<dbReference type="EC" id="2.7.4.8" evidence="4 13"/>
<accession>A0A1I7H8M3</accession>
<dbReference type="PANTHER" id="PTHR23117:SF13">
    <property type="entry name" value="GUANYLATE KINASE"/>
    <property type="match status" value="1"/>
</dbReference>
<dbReference type="PROSITE" id="PS50052">
    <property type="entry name" value="GUANYLATE_KINASE_2"/>
    <property type="match status" value="1"/>
</dbReference>
<comment type="function">
    <text evidence="1 13">Essential for recycling GMP and indirectly, cGMP.</text>
</comment>
<dbReference type="OrthoDB" id="9808150at2"/>
<evidence type="ECO:0000256" key="10">
    <source>
        <dbReference type="ARBA" id="ARBA00022840"/>
    </source>
</evidence>
<dbReference type="GO" id="GO:0005829">
    <property type="term" value="C:cytosol"/>
    <property type="evidence" value="ECO:0007669"/>
    <property type="project" value="TreeGrafter"/>
</dbReference>
<comment type="catalytic activity">
    <reaction evidence="12 13">
        <text>GMP + ATP = GDP + ADP</text>
        <dbReference type="Rhea" id="RHEA:20780"/>
        <dbReference type="ChEBI" id="CHEBI:30616"/>
        <dbReference type="ChEBI" id="CHEBI:58115"/>
        <dbReference type="ChEBI" id="CHEBI:58189"/>
        <dbReference type="ChEBI" id="CHEBI:456216"/>
        <dbReference type="EC" id="2.7.4.8"/>
    </reaction>
</comment>
<dbReference type="HAMAP" id="MF_00328">
    <property type="entry name" value="Guanylate_kinase"/>
    <property type="match status" value="1"/>
</dbReference>
<dbReference type="Proteomes" id="UP000183508">
    <property type="component" value="Unassembled WGS sequence"/>
</dbReference>
<evidence type="ECO:0000256" key="9">
    <source>
        <dbReference type="ARBA" id="ARBA00022777"/>
    </source>
</evidence>
<evidence type="ECO:0000256" key="8">
    <source>
        <dbReference type="ARBA" id="ARBA00022741"/>
    </source>
</evidence>
<evidence type="ECO:0000256" key="3">
    <source>
        <dbReference type="ARBA" id="ARBA00005790"/>
    </source>
</evidence>
<proteinExistence type="inferred from homology"/>
<evidence type="ECO:0000313" key="15">
    <source>
        <dbReference type="EMBL" id="SFU57022.1"/>
    </source>
</evidence>
<gene>
    <name evidence="13" type="primary">gmk</name>
    <name evidence="15" type="ORF">SAMN05421543_10444</name>
</gene>
<name>A0A1I7H8M3_9BACL</name>
<evidence type="ECO:0000256" key="11">
    <source>
        <dbReference type="ARBA" id="ARBA00030128"/>
    </source>
</evidence>
<keyword evidence="6 13" id="KW-0963">Cytoplasm</keyword>
<evidence type="ECO:0000256" key="12">
    <source>
        <dbReference type="ARBA" id="ARBA00048594"/>
    </source>
</evidence>
<keyword evidence="9 13" id="KW-0418">Kinase</keyword>
<evidence type="ECO:0000313" key="16">
    <source>
        <dbReference type="Proteomes" id="UP000183508"/>
    </source>
</evidence>
<dbReference type="RefSeq" id="WP_074950182.1">
    <property type="nucleotide sequence ID" value="NZ_FPBV01000004.1"/>
</dbReference>
<dbReference type="InterPro" id="IPR008145">
    <property type="entry name" value="GK/Ca_channel_bsu"/>
</dbReference>
<dbReference type="InterPro" id="IPR027417">
    <property type="entry name" value="P-loop_NTPase"/>
</dbReference>
<dbReference type="PROSITE" id="PS00856">
    <property type="entry name" value="GUANYLATE_KINASE_1"/>
    <property type="match status" value="1"/>
</dbReference>
<evidence type="ECO:0000256" key="6">
    <source>
        <dbReference type="ARBA" id="ARBA00022490"/>
    </source>
</evidence>
<protein>
    <recommendedName>
        <fullName evidence="5 13">Guanylate kinase</fullName>
        <ecNumber evidence="4 13">2.7.4.8</ecNumber>
    </recommendedName>
    <alternativeName>
        <fullName evidence="11 13">GMP kinase</fullName>
    </alternativeName>
</protein>
<keyword evidence="8 13" id="KW-0547">Nucleotide-binding</keyword>
<dbReference type="InterPro" id="IPR008144">
    <property type="entry name" value="Guanylate_kin-like_dom"/>
</dbReference>
<dbReference type="Gene3D" id="3.40.50.300">
    <property type="entry name" value="P-loop containing nucleotide triphosphate hydrolases"/>
    <property type="match status" value="1"/>
</dbReference>
<feature type="domain" description="Guanylate kinase-like" evidence="14">
    <location>
        <begin position="8"/>
        <end position="186"/>
    </location>
</feature>
<dbReference type="Pfam" id="PF00625">
    <property type="entry name" value="Guanylate_kin"/>
    <property type="match status" value="1"/>
</dbReference>
<evidence type="ECO:0000256" key="5">
    <source>
        <dbReference type="ARBA" id="ARBA00016296"/>
    </source>
</evidence>
<organism evidence="15 16">
    <name type="scientific">Alicyclobacillus macrosporangiidus</name>
    <dbReference type="NCBI Taxonomy" id="392015"/>
    <lineage>
        <taxon>Bacteria</taxon>
        <taxon>Bacillati</taxon>
        <taxon>Bacillota</taxon>
        <taxon>Bacilli</taxon>
        <taxon>Bacillales</taxon>
        <taxon>Alicyclobacillaceae</taxon>
        <taxon>Alicyclobacillus</taxon>
    </lineage>
</organism>
<dbReference type="SUPFAM" id="SSF52540">
    <property type="entry name" value="P-loop containing nucleoside triphosphate hydrolases"/>
    <property type="match status" value="1"/>
</dbReference>
<dbReference type="InterPro" id="IPR020590">
    <property type="entry name" value="Guanylate_kinase_CS"/>
</dbReference>
<dbReference type="GO" id="GO:0005524">
    <property type="term" value="F:ATP binding"/>
    <property type="evidence" value="ECO:0007669"/>
    <property type="project" value="UniProtKB-UniRule"/>
</dbReference>